<dbReference type="PANTHER" id="PTHR22911:SF135">
    <property type="entry name" value="BLR4310 PROTEIN"/>
    <property type="match status" value="1"/>
</dbReference>
<sequence length="302" mass="31632">MAAPSEERADNRHGILCMVLGMSLFTLNDAIGKWLVEIYPVPMILAVRGAASMLILAPLIIRAGPVKVFRVAKPLAHLTRVVLIALEVALFFLSVRALPLADVMTIYMAAPLFVTALSVPLLGEKVGARRWSAVGVGFVGVLLVLRPTGDVISWGAMAALAGSLTFAFTLILTRSLRGTGALSMVSLQTLGIGLAGAAVAPFVWIPPTPVHLALLAVLGVVAVVGHVLINRSLAVSPAAVVVPYQYSSLVWAMALGWLVWNDVPDAWVLSGAALIIASGLFVFHREQRAAPVPSVSSEAGAG</sequence>
<protein>
    <submittedName>
        <fullName evidence="3">DMT transporter permease</fullName>
    </submittedName>
</protein>
<accession>W9H6A1</accession>
<dbReference type="Pfam" id="PF00892">
    <property type="entry name" value="EamA"/>
    <property type="match status" value="2"/>
</dbReference>
<feature type="transmembrane region" description="Helical" evidence="1">
    <location>
        <begin position="266"/>
        <end position="283"/>
    </location>
</feature>
<feature type="transmembrane region" description="Helical" evidence="1">
    <location>
        <begin position="81"/>
        <end position="98"/>
    </location>
</feature>
<feature type="transmembrane region" description="Helical" evidence="1">
    <location>
        <begin position="104"/>
        <end position="123"/>
    </location>
</feature>
<comment type="caution">
    <text evidence="3">The sequence shown here is derived from an EMBL/GenBank/DDBJ whole genome shotgun (WGS) entry which is preliminary data.</text>
</comment>
<evidence type="ECO:0000259" key="2">
    <source>
        <dbReference type="Pfam" id="PF00892"/>
    </source>
</evidence>
<name>W9H6A1_9PROT</name>
<evidence type="ECO:0000313" key="4">
    <source>
        <dbReference type="Proteomes" id="UP000019486"/>
    </source>
</evidence>
<reference evidence="3 4" key="1">
    <citation type="submission" date="2013-08" db="EMBL/GenBank/DDBJ databases">
        <title>The genome sequence of Skermanella stibiiresistens.</title>
        <authorList>
            <person name="Zhu W."/>
            <person name="Wang G."/>
        </authorList>
    </citation>
    <scope>NUCLEOTIDE SEQUENCE [LARGE SCALE GENOMIC DNA]</scope>
    <source>
        <strain evidence="3 4">SB22</strain>
    </source>
</reference>
<gene>
    <name evidence="3" type="ORF">N825_36460</name>
</gene>
<feature type="domain" description="EamA" evidence="2">
    <location>
        <begin position="154"/>
        <end position="282"/>
    </location>
</feature>
<evidence type="ECO:0000256" key="1">
    <source>
        <dbReference type="SAM" id="Phobius"/>
    </source>
</evidence>
<keyword evidence="1" id="KW-1133">Transmembrane helix</keyword>
<feature type="transmembrane region" description="Helical" evidence="1">
    <location>
        <begin position="184"/>
        <end position="204"/>
    </location>
</feature>
<dbReference type="EMBL" id="AVFL01000008">
    <property type="protein sequence ID" value="EWY40217.1"/>
    <property type="molecule type" value="Genomic_DNA"/>
</dbReference>
<keyword evidence="1" id="KW-0812">Transmembrane</keyword>
<dbReference type="Proteomes" id="UP000019486">
    <property type="component" value="Unassembled WGS sequence"/>
</dbReference>
<proteinExistence type="predicted"/>
<dbReference type="SUPFAM" id="SSF103481">
    <property type="entry name" value="Multidrug resistance efflux transporter EmrE"/>
    <property type="match status" value="2"/>
</dbReference>
<keyword evidence="1" id="KW-0472">Membrane</keyword>
<feature type="transmembrane region" description="Helical" evidence="1">
    <location>
        <begin position="12"/>
        <end position="32"/>
    </location>
</feature>
<feature type="transmembrane region" description="Helical" evidence="1">
    <location>
        <begin position="241"/>
        <end position="260"/>
    </location>
</feature>
<dbReference type="InterPro" id="IPR037185">
    <property type="entry name" value="EmrE-like"/>
</dbReference>
<evidence type="ECO:0000313" key="3">
    <source>
        <dbReference type="EMBL" id="EWY40217.1"/>
    </source>
</evidence>
<dbReference type="PANTHER" id="PTHR22911">
    <property type="entry name" value="ACYL-MALONYL CONDENSING ENZYME-RELATED"/>
    <property type="match status" value="1"/>
</dbReference>
<feature type="transmembrane region" description="Helical" evidence="1">
    <location>
        <begin position="130"/>
        <end position="145"/>
    </location>
</feature>
<dbReference type="STRING" id="1385369.N825_36460"/>
<dbReference type="GO" id="GO:0016020">
    <property type="term" value="C:membrane"/>
    <property type="evidence" value="ECO:0007669"/>
    <property type="project" value="InterPro"/>
</dbReference>
<organism evidence="3 4">
    <name type="scientific">Skermanella stibiiresistens SB22</name>
    <dbReference type="NCBI Taxonomy" id="1385369"/>
    <lineage>
        <taxon>Bacteria</taxon>
        <taxon>Pseudomonadati</taxon>
        <taxon>Pseudomonadota</taxon>
        <taxon>Alphaproteobacteria</taxon>
        <taxon>Rhodospirillales</taxon>
        <taxon>Azospirillaceae</taxon>
        <taxon>Skermanella</taxon>
    </lineage>
</organism>
<dbReference type="InterPro" id="IPR000620">
    <property type="entry name" value="EamA_dom"/>
</dbReference>
<feature type="domain" description="EamA" evidence="2">
    <location>
        <begin position="14"/>
        <end position="145"/>
    </location>
</feature>
<keyword evidence="4" id="KW-1185">Reference proteome</keyword>
<feature type="transmembrane region" description="Helical" evidence="1">
    <location>
        <begin position="151"/>
        <end position="172"/>
    </location>
</feature>
<feature type="transmembrane region" description="Helical" evidence="1">
    <location>
        <begin position="210"/>
        <end position="229"/>
    </location>
</feature>
<feature type="transmembrane region" description="Helical" evidence="1">
    <location>
        <begin position="38"/>
        <end position="61"/>
    </location>
</feature>
<dbReference type="AlphaFoldDB" id="W9H6A1"/>